<evidence type="ECO:0000259" key="2">
    <source>
        <dbReference type="Pfam" id="PF22827"/>
    </source>
</evidence>
<dbReference type="Proteomes" id="UP000297149">
    <property type="component" value="Chromosome"/>
</dbReference>
<dbReference type="InterPro" id="IPR055087">
    <property type="entry name" value="GldL-like_N"/>
</dbReference>
<dbReference type="KEGG" id="ddb:E7747_07080"/>
<dbReference type="Pfam" id="PF22827">
    <property type="entry name" value="GldL_N"/>
    <property type="match status" value="1"/>
</dbReference>
<evidence type="ECO:0000313" key="3">
    <source>
        <dbReference type="EMBL" id="QCD42058.1"/>
    </source>
</evidence>
<reference evidence="4" key="1">
    <citation type="submission" date="2019-02" db="EMBL/GenBank/DDBJ databases">
        <title>Isolation and identification of novel species under the genus Muribaculum.</title>
        <authorList>
            <person name="Miyake S."/>
            <person name="Ding Y."/>
            <person name="Low A."/>
            <person name="Soh M."/>
            <person name="Seedorf H."/>
        </authorList>
    </citation>
    <scope>NUCLEOTIDE SEQUENCE [LARGE SCALE GENOMIC DNA]</scope>
    <source>
        <strain evidence="4">H5</strain>
    </source>
</reference>
<feature type="transmembrane region" description="Helical" evidence="1">
    <location>
        <begin position="21"/>
        <end position="43"/>
    </location>
</feature>
<evidence type="ECO:0000313" key="4">
    <source>
        <dbReference type="Proteomes" id="UP000297149"/>
    </source>
</evidence>
<proteinExistence type="predicted"/>
<dbReference type="AlphaFoldDB" id="A0A4V1D378"/>
<dbReference type="RefSeq" id="WP_136415010.1">
    <property type="nucleotide sequence ID" value="NZ_CP039396.1"/>
</dbReference>
<keyword evidence="1" id="KW-0812">Transmembrane</keyword>
<accession>A0A4V1D378</accession>
<feature type="domain" description="Gliding motility protein GldL-like N-terminal" evidence="2">
    <location>
        <begin position="26"/>
        <end position="86"/>
    </location>
</feature>
<dbReference type="SUPFAM" id="SSF58104">
    <property type="entry name" value="Methyl-accepting chemotaxis protein (MCP) signaling domain"/>
    <property type="match status" value="1"/>
</dbReference>
<name>A0A4V1D378_9BACT</name>
<dbReference type="NCBIfam" id="TIGR03513">
    <property type="entry name" value="GldL_gliding"/>
    <property type="match status" value="1"/>
</dbReference>
<keyword evidence="1" id="KW-1133">Transmembrane helix</keyword>
<dbReference type="InterPro" id="IPR019852">
    <property type="entry name" value="Motility-assoc_prot_GldL"/>
</dbReference>
<gene>
    <name evidence="3" type="primary">gldL</name>
    <name evidence="3" type="ORF">E7747_07080</name>
</gene>
<organism evidence="3 4">
    <name type="scientific">Duncaniella dubosii</name>
    <dbReference type="NCBI Taxonomy" id="2518971"/>
    <lineage>
        <taxon>Bacteria</taxon>
        <taxon>Pseudomonadati</taxon>
        <taxon>Bacteroidota</taxon>
        <taxon>Bacteroidia</taxon>
        <taxon>Bacteroidales</taxon>
        <taxon>Muribaculaceae</taxon>
        <taxon>Duncaniella</taxon>
    </lineage>
</organism>
<sequence>MTKDNFRNKIETIMTWEGGQRLFNFAYSIGAAIVILGALFKILHLSGGNTLLCIGMGTEVLMFILTAFDRPPKEYHWENVFPELDGHETERETIVGGRTNTISTPSAGNQATVSGSVNGSVGIPSSVNLSEEDRLSLSESIHRMSAAAEQLSKMAELTTATQEYLSQMSAISAQMEQLRQTTEALNSVSAVLLESYRAVTENSASITENSRGYIERMGDLNRNLGGLNTIYEIQLKSVSTQLDSIDRVNRGIKDIRDMYEKSASQSARYCEETEKMARYMQQLNNVYEKMLHAMTVNMYRPMMSDIPGAQSSGSVN</sequence>
<evidence type="ECO:0000256" key="1">
    <source>
        <dbReference type="SAM" id="Phobius"/>
    </source>
</evidence>
<keyword evidence="4" id="KW-1185">Reference proteome</keyword>
<dbReference type="EMBL" id="CP039396">
    <property type="protein sequence ID" value="QCD42058.1"/>
    <property type="molecule type" value="Genomic_DNA"/>
</dbReference>
<keyword evidence="1" id="KW-0472">Membrane</keyword>
<protein>
    <submittedName>
        <fullName evidence="3">Gliding motility protein GldL</fullName>
    </submittedName>
</protein>